<dbReference type="RefSeq" id="WP_265896484.1">
    <property type="nucleotide sequence ID" value="NZ_JAPIVE010000003.1"/>
</dbReference>
<proteinExistence type="inferred from homology"/>
<feature type="transmembrane region" description="Helical" evidence="6">
    <location>
        <begin position="88"/>
        <end position="110"/>
    </location>
</feature>
<organism evidence="8 9">
    <name type="scientific">Larsenimonas rhizosphaerae</name>
    <dbReference type="NCBI Taxonomy" id="2944682"/>
    <lineage>
        <taxon>Bacteria</taxon>
        <taxon>Pseudomonadati</taxon>
        <taxon>Pseudomonadota</taxon>
        <taxon>Gammaproteobacteria</taxon>
        <taxon>Oceanospirillales</taxon>
        <taxon>Halomonadaceae</taxon>
        <taxon>Larsenimonas</taxon>
    </lineage>
</organism>
<feature type="domain" description="GtrA/DPMS transmembrane" evidence="7">
    <location>
        <begin position="23"/>
        <end position="138"/>
    </location>
</feature>
<dbReference type="PANTHER" id="PTHR38459">
    <property type="entry name" value="PROPHAGE BACTOPRENOL-LINKED GLUCOSE TRANSLOCASE HOMOLOG"/>
    <property type="match status" value="1"/>
</dbReference>
<evidence type="ECO:0000313" key="9">
    <source>
        <dbReference type="Proteomes" id="UP001165678"/>
    </source>
</evidence>
<evidence type="ECO:0000256" key="5">
    <source>
        <dbReference type="ARBA" id="ARBA00023136"/>
    </source>
</evidence>
<dbReference type="InterPro" id="IPR051401">
    <property type="entry name" value="GtrA_CellWall_Glycosyl"/>
</dbReference>
<evidence type="ECO:0000256" key="1">
    <source>
        <dbReference type="ARBA" id="ARBA00004141"/>
    </source>
</evidence>
<evidence type="ECO:0000256" key="6">
    <source>
        <dbReference type="SAM" id="Phobius"/>
    </source>
</evidence>
<evidence type="ECO:0000259" key="7">
    <source>
        <dbReference type="Pfam" id="PF04138"/>
    </source>
</evidence>
<keyword evidence="4 6" id="KW-1133">Transmembrane helix</keyword>
<comment type="subcellular location">
    <subcellularLocation>
        <location evidence="1">Membrane</location>
        <topology evidence="1">Multi-pass membrane protein</topology>
    </subcellularLocation>
</comment>
<keyword evidence="9" id="KW-1185">Reference proteome</keyword>
<dbReference type="EMBL" id="JAPIVE010000003">
    <property type="protein sequence ID" value="MCX2524834.1"/>
    <property type="molecule type" value="Genomic_DNA"/>
</dbReference>
<evidence type="ECO:0000313" key="8">
    <source>
        <dbReference type="EMBL" id="MCX2524834.1"/>
    </source>
</evidence>
<evidence type="ECO:0000256" key="4">
    <source>
        <dbReference type="ARBA" id="ARBA00022989"/>
    </source>
</evidence>
<dbReference type="AlphaFoldDB" id="A0AA41ZIH8"/>
<feature type="transmembrane region" description="Helical" evidence="6">
    <location>
        <begin position="21"/>
        <end position="41"/>
    </location>
</feature>
<dbReference type="PANTHER" id="PTHR38459:SF1">
    <property type="entry name" value="PROPHAGE BACTOPRENOL-LINKED GLUCOSE TRANSLOCASE HOMOLOG"/>
    <property type="match status" value="1"/>
</dbReference>
<accession>A0AA41ZIH8</accession>
<dbReference type="GO" id="GO:0000271">
    <property type="term" value="P:polysaccharide biosynthetic process"/>
    <property type="evidence" value="ECO:0007669"/>
    <property type="project" value="InterPro"/>
</dbReference>
<keyword evidence="3 6" id="KW-0812">Transmembrane</keyword>
<dbReference type="InterPro" id="IPR007267">
    <property type="entry name" value="GtrA_DPMS_TM"/>
</dbReference>
<gene>
    <name evidence="8" type="ORF">OQ287_11340</name>
</gene>
<feature type="transmembrane region" description="Helical" evidence="6">
    <location>
        <begin position="116"/>
        <end position="138"/>
    </location>
</feature>
<feature type="transmembrane region" description="Helical" evidence="6">
    <location>
        <begin position="47"/>
        <end position="67"/>
    </location>
</feature>
<evidence type="ECO:0000256" key="2">
    <source>
        <dbReference type="ARBA" id="ARBA00009399"/>
    </source>
</evidence>
<dbReference type="Proteomes" id="UP001165678">
    <property type="component" value="Unassembled WGS sequence"/>
</dbReference>
<protein>
    <submittedName>
        <fullName evidence="8">GtrA family protein</fullName>
    </submittedName>
</protein>
<reference evidence="8" key="1">
    <citation type="submission" date="2022-11" db="EMBL/GenBank/DDBJ databases">
        <title>Larsenimonas rhizosphaerae sp. nov., isolated from a tidal mudflat.</title>
        <authorList>
            <person name="Lee S.D."/>
            <person name="Kim I.S."/>
        </authorList>
    </citation>
    <scope>NUCLEOTIDE SEQUENCE</scope>
    <source>
        <strain evidence="8">GH2-1</strain>
    </source>
</reference>
<comment type="similarity">
    <text evidence="2">Belongs to the GtrA family.</text>
</comment>
<evidence type="ECO:0000256" key="3">
    <source>
        <dbReference type="ARBA" id="ARBA00022692"/>
    </source>
</evidence>
<name>A0AA41ZIH8_9GAMM</name>
<keyword evidence="5 6" id="KW-0472">Membrane</keyword>
<dbReference type="GO" id="GO:0005886">
    <property type="term" value="C:plasma membrane"/>
    <property type="evidence" value="ECO:0007669"/>
    <property type="project" value="TreeGrafter"/>
</dbReference>
<sequence length="140" mass="15890">MIKNIRVFYEDRVPDFVTEAVCFLLVGGFLLALDSFIFYLSTNTGVSVLWGNILGRIAGAFTGFILNKIFTFSKNKNGGKILIQSLRYIFFWMVVTSISTLSLYIITNALELKAAWIAKPIIEAVLAFLSFFASKYWIYK</sequence>
<comment type="caution">
    <text evidence="8">The sequence shown here is derived from an EMBL/GenBank/DDBJ whole genome shotgun (WGS) entry which is preliminary data.</text>
</comment>
<dbReference type="Pfam" id="PF04138">
    <property type="entry name" value="GtrA_DPMS_TM"/>
    <property type="match status" value="1"/>
</dbReference>